<dbReference type="InParanoid" id="G3IER9"/>
<gene>
    <name evidence="1" type="ORF">I79_022221</name>
</gene>
<organism evidence="1 2">
    <name type="scientific">Cricetulus griseus</name>
    <name type="common">Chinese hamster</name>
    <name type="synonym">Cricetulus barabensis griseus</name>
    <dbReference type="NCBI Taxonomy" id="10029"/>
    <lineage>
        <taxon>Eukaryota</taxon>
        <taxon>Metazoa</taxon>
        <taxon>Chordata</taxon>
        <taxon>Craniata</taxon>
        <taxon>Vertebrata</taxon>
        <taxon>Euteleostomi</taxon>
        <taxon>Mammalia</taxon>
        <taxon>Eutheria</taxon>
        <taxon>Euarchontoglires</taxon>
        <taxon>Glires</taxon>
        <taxon>Rodentia</taxon>
        <taxon>Myomorpha</taxon>
        <taxon>Muroidea</taxon>
        <taxon>Cricetidae</taxon>
        <taxon>Cricetinae</taxon>
        <taxon>Cricetulus</taxon>
    </lineage>
</organism>
<dbReference type="Proteomes" id="UP000001075">
    <property type="component" value="Unassembled WGS sequence"/>
</dbReference>
<sequence>MDIPPTKKNGIWCAWLPTAKGMYTDPTLLNTKITNHIFYNLQSQIYSKLPLRQLNSKECVILFRAD</sequence>
<proteinExistence type="predicted"/>
<dbReference type="EMBL" id="JH002256">
    <property type="protein sequence ID" value="EGW11694.1"/>
    <property type="molecule type" value="Genomic_DNA"/>
</dbReference>
<evidence type="ECO:0000313" key="2">
    <source>
        <dbReference type="Proteomes" id="UP000001075"/>
    </source>
</evidence>
<accession>G3IER9</accession>
<protein>
    <submittedName>
        <fullName evidence="1">Uncharacterized protein</fullName>
    </submittedName>
</protein>
<reference evidence="2" key="1">
    <citation type="journal article" date="2011" name="Nat. Biotechnol.">
        <title>The genomic sequence of the Chinese hamster ovary (CHO)-K1 cell line.</title>
        <authorList>
            <person name="Xu X."/>
            <person name="Nagarajan H."/>
            <person name="Lewis N.E."/>
            <person name="Pan S."/>
            <person name="Cai Z."/>
            <person name="Liu X."/>
            <person name="Chen W."/>
            <person name="Xie M."/>
            <person name="Wang W."/>
            <person name="Hammond S."/>
            <person name="Andersen M.R."/>
            <person name="Neff N."/>
            <person name="Passarelli B."/>
            <person name="Koh W."/>
            <person name="Fan H.C."/>
            <person name="Wang J."/>
            <person name="Gui Y."/>
            <person name="Lee K.H."/>
            <person name="Betenbaugh M.J."/>
            <person name="Quake S.R."/>
            <person name="Famili I."/>
            <person name="Palsson B.O."/>
            <person name="Wang J."/>
        </authorList>
    </citation>
    <scope>NUCLEOTIDE SEQUENCE [LARGE SCALE GENOMIC DNA]</scope>
    <source>
        <strain evidence="2">CHO K1 cell line</strain>
    </source>
</reference>
<evidence type="ECO:0000313" key="1">
    <source>
        <dbReference type="EMBL" id="EGW11694.1"/>
    </source>
</evidence>
<name>G3IER9_CRIGR</name>
<dbReference type="AlphaFoldDB" id="G3IER9"/>